<feature type="domain" description="ABC transporter" evidence="5">
    <location>
        <begin position="9"/>
        <end position="609"/>
    </location>
</feature>
<dbReference type="InterPro" id="IPR012340">
    <property type="entry name" value="NA-bd_OB-fold"/>
</dbReference>
<evidence type="ECO:0000259" key="5">
    <source>
        <dbReference type="PROSITE" id="PS50893"/>
    </source>
</evidence>
<dbReference type="Pfam" id="PF08402">
    <property type="entry name" value="TOBE_2"/>
    <property type="match status" value="1"/>
</dbReference>
<gene>
    <name evidence="6" type="ORF">HGG69_01120</name>
</gene>
<dbReference type="EMBL" id="CP051481">
    <property type="protein sequence ID" value="QJG66924.1"/>
    <property type="molecule type" value="Genomic_DNA"/>
</dbReference>
<evidence type="ECO:0000256" key="4">
    <source>
        <dbReference type="SAM" id="Coils"/>
    </source>
</evidence>
<keyword evidence="3 6" id="KW-0067">ATP-binding</keyword>
<dbReference type="PROSITE" id="PS00211">
    <property type="entry name" value="ABC_TRANSPORTER_1"/>
    <property type="match status" value="1"/>
</dbReference>
<evidence type="ECO:0000256" key="2">
    <source>
        <dbReference type="ARBA" id="ARBA00022741"/>
    </source>
</evidence>
<dbReference type="InterPro" id="IPR017871">
    <property type="entry name" value="ABC_transporter-like_CS"/>
</dbReference>
<keyword evidence="1" id="KW-0813">Transport</keyword>
<keyword evidence="4" id="KW-0175">Coiled coil</keyword>
<reference evidence="6 7" key="1">
    <citation type="submission" date="2020-04" db="EMBL/GenBank/DDBJ databases">
        <title>Novel Mycoplasma species detected in Phocoena phocoena (harbor porpoise) from the USA.</title>
        <authorList>
            <person name="Volokhov D.V."/>
        </authorList>
    </citation>
    <scope>NUCLEOTIDE SEQUENCE [LARGE SCALE GENOMIC DNA]</scope>
    <source>
        <strain evidence="6 7">Phocoena C-264-GEN</strain>
    </source>
</reference>
<dbReference type="PANTHER" id="PTHR43875">
    <property type="entry name" value="MALTODEXTRIN IMPORT ATP-BINDING PROTEIN MSMX"/>
    <property type="match status" value="1"/>
</dbReference>
<dbReference type="KEGG" id="mphe:HGG69_01120"/>
<dbReference type="InterPro" id="IPR008995">
    <property type="entry name" value="Mo/tungstate-bd_C_term_dom"/>
</dbReference>
<dbReference type="SUPFAM" id="SSF50331">
    <property type="entry name" value="MOP-like"/>
    <property type="match status" value="1"/>
</dbReference>
<feature type="coiled-coil region" evidence="4">
    <location>
        <begin position="310"/>
        <end position="337"/>
    </location>
</feature>
<dbReference type="AlphaFoldDB" id="A0A858U1D0"/>
<keyword evidence="2" id="KW-0547">Nucleotide-binding</keyword>
<dbReference type="SUPFAM" id="SSF52540">
    <property type="entry name" value="P-loop containing nucleoside triphosphate hydrolases"/>
    <property type="match status" value="1"/>
</dbReference>
<dbReference type="Gene3D" id="3.40.50.300">
    <property type="entry name" value="P-loop containing nucleotide triphosphate hydrolases"/>
    <property type="match status" value="2"/>
</dbReference>
<dbReference type="Gene3D" id="2.40.50.140">
    <property type="entry name" value="Nucleic acid-binding proteins"/>
    <property type="match status" value="1"/>
</dbReference>
<evidence type="ECO:0000313" key="7">
    <source>
        <dbReference type="Proteomes" id="UP000501060"/>
    </source>
</evidence>
<evidence type="ECO:0000256" key="3">
    <source>
        <dbReference type="ARBA" id="ARBA00022840"/>
    </source>
</evidence>
<dbReference type="InterPro" id="IPR003439">
    <property type="entry name" value="ABC_transporter-like_ATP-bd"/>
</dbReference>
<evidence type="ECO:0000313" key="6">
    <source>
        <dbReference type="EMBL" id="QJG66924.1"/>
    </source>
</evidence>
<evidence type="ECO:0000256" key="1">
    <source>
        <dbReference type="ARBA" id="ARBA00022448"/>
    </source>
</evidence>
<protein>
    <submittedName>
        <fullName evidence="6">ATP-binding cassette domain-containing protein</fullName>
    </submittedName>
</protein>
<dbReference type="Pfam" id="PF00005">
    <property type="entry name" value="ABC_tran"/>
    <property type="match status" value="2"/>
</dbReference>
<dbReference type="InterPro" id="IPR003593">
    <property type="entry name" value="AAA+_ATPase"/>
</dbReference>
<proteinExistence type="predicted"/>
<dbReference type="GO" id="GO:0055052">
    <property type="term" value="C:ATP-binding cassette (ABC) transporter complex, substrate-binding subunit-containing"/>
    <property type="evidence" value="ECO:0007669"/>
    <property type="project" value="TreeGrafter"/>
</dbReference>
<dbReference type="Proteomes" id="UP000501060">
    <property type="component" value="Chromosome"/>
</dbReference>
<dbReference type="InterPro" id="IPR013611">
    <property type="entry name" value="Transp-assoc_OB_typ2"/>
</dbReference>
<accession>A0A858U1D0</accession>
<name>A0A858U1D0_9MOLU</name>
<dbReference type="InterPro" id="IPR027417">
    <property type="entry name" value="P-loop_NTPase"/>
</dbReference>
<dbReference type="RefSeq" id="WP_169604975.1">
    <property type="nucleotide sequence ID" value="NZ_CP051481.1"/>
</dbReference>
<dbReference type="GO" id="GO:0016887">
    <property type="term" value="F:ATP hydrolysis activity"/>
    <property type="evidence" value="ECO:0007669"/>
    <property type="project" value="InterPro"/>
</dbReference>
<dbReference type="InterPro" id="IPR047641">
    <property type="entry name" value="ABC_transpr_MalK/UgpC-like"/>
</dbReference>
<dbReference type="PROSITE" id="PS50893">
    <property type="entry name" value="ABC_TRANSPORTER_2"/>
    <property type="match status" value="1"/>
</dbReference>
<dbReference type="SMART" id="SM00382">
    <property type="entry name" value="AAA"/>
    <property type="match status" value="1"/>
</dbReference>
<dbReference type="PANTHER" id="PTHR43875:SF1">
    <property type="entry name" value="OSMOPROTECTIVE COMPOUNDS UPTAKE ATP-BINDING PROTEIN GGTA"/>
    <property type="match status" value="1"/>
</dbReference>
<dbReference type="GO" id="GO:0022857">
    <property type="term" value="F:transmembrane transporter activity"/>
    <property type="evidence" value="ECO:0007669"/>
    <property type="project" value="InterPro"/>
</dbReference>
<dbReference type="GO" id="GO:0005524">
    <property type="term" value="F:ATP binding"/>
    <property type="evidence" value="ECO:0007669"/>
    <property type="project" value="UniProtKB-KW"/>
</dbReference>
<keyword evidence="7" id="KW-1185">Reference proteome</keyword>
<dbReference type="Gene3D" id="2.40.50.100">
    <property type="match status" value="1"/>
</dbReference>
<sequence length="724" mass="83589">MKEKNIPAIQLTDVSVDFGQLNAIDKLSFSVEKGELVSILGPSGSGKSTTLNVISGLVGVTNGKIYFNGQDVTKTSPQDRKLGLVFQNYALYSHMNVYDNIAFPLFSDKNWKKSIKESADKAQHNVLKLIIEKSNIKNLDTKEFDRAFDNKIKAFDNGLKKVTEAKQAIDDYVNTNYQKYNNVIVKQTNKITELSKTFISKLKDYENYCKTTEKILDFKNDYTLVEYQSGIKQIIEDMKKIHQNIIQSEKSLSSLEKANCYIVTEEAEKKLVKKLTFRLNELKDSSYGNFLTNIKLAYLFKNAYKGYALIDGTKKVAQAKKNRIKKYESELNEQKARLHRLLSPLSERDSNLKYRQIFPKSFFKLYKKIAMDIYNLKYKMYSLRYDIEKNAYYKLYKADKMMVKYHTLTHDYNKCVSEYKQTSRECSQKYKETSSEILNKVCEFYDISVKNTNDKIALLKTKFDAKTTAKITELEKNIISIKDAIKRDVIEIAKKVEIDDLLAKKPNEISGGQQQRVAIARAIVKKPQILLLDEPLSNLDAKLRTTTRKWIKELQQDFNITTIFVTHDQEEAMSISDKIVCMSKAKIQQYGTPEELYSNPSNIFVAKFIGVPEINLLKAEVSKNIIKLNNIFTKMLNNYSKNKIYIGIRPEDICLKKDSNIKAKIKEIEYLGKEAYAQIHIEGTDITLSMFLSNIQKHKIDDEINIEINTENILMFDYDTGVRL</sequence>
<organism evidence="6 7">
    <name type="scientific">Mycoplasma phocoenae</name>
    <dbReference type="NCBI Taxonomy" id="754517"/>
    <lineage>
        <taxon>Bacteria</taxon>
        <taxon>Bacillati</taxon>
        <taxon>Mycoplasmatota</taxon>
        <taxon>Mollicutes</taxon>
        <taxon>Mycoplasmataceae</taxon>
        <taxon>Mycoplasma</taxon>
    </lineage>
</organism>